<dbReference type="InterPro" id="IPR036388">
    <property type="entry name" value="WH-like_DNA-bd_sf"/>
</dbReference>
<dbReference type="OrthoDB" id="9788263at2"/>
<dbReference type="AlphaFoldDB" id="A0A0M6Y8K3"/>
<dbReference type="SMART" id="SM00849">
    <property type="entry name" value="Lactamase_B"/>
    <property type="match status" value="1"/>
</dbReference>
<feature type="domain" description="Metallo-beta-lactamase" evidence="1">
    <location>
        <begin position="36"/>
        <end position="212"/>
    </location>
</feature>
<dbReference type="InterPro" id="IPR001279">
    <property type="entry name" value="Metallo-B-lactamas"/>
</dbReference>
<dbReference type="SUPFAM" id="SSF56281">
    <property type="entry name" value="Metallo-hydrolase/oxidoreductase"/>
    <property type="match status" value="1"/>
</dbReference>
<dbReference type="Gene3D" id="1.10.10.10">
    <property type="entry name" value="Winged helix-like DNA-binding domain superfamily/Winged helix DNA-binding domain"/>
    <property type="match status" value="1"/>
</dbReference>
<dbReference type="Pfam" id="PF00753">
    <property type="entry name" value="Lactamase_B"/>
    <property type="match status" value="1"/>
</dbReference>
<dbReference type="InterPro" id="IPR050662">
    <property type="entry name" value="Sec-metab_biosynth-thioest"/>
</dbReference>
<sequence>MKHDRTFDPQYGTAVELMPGVRRLTVNNPGPFTFHGTNSYLLGTSRLICVDPGPALEGQVDTILKAAQGAVIEAILITHTHVDHSPGARLLKERTGAEIIGCGPHRPARALLENEVNPLDASGDKDYAPDRLLEDGEMFEAAGISLEAVATPGHTSNHLCFALAGEPVLLSADHVMGWSTSVVAPPDGSMQDYMASIDKLLARSESVYLPGHGGIVRDAIDYVRDLKQHRLDREASILHELTKGQRSIPEIVSVLYAAVDPALHPAAGLSVFAHLEDLADRGRVEASPELSLAARYRLTG</sequence>
<dbReference type="PANTHER" id="PTHR23131:SF0">
    <property type="entry name" value="ENDORIBONUCLEASE LACTB2"/>
    <property type="match status" value="1"/>
</dbReference>
<dbReference type="STRING" id="187304.B0E33_05410"/>
<evidence type="ECO:0000313" key="2">
    <source>
        <dbReference type="EMBL" id="CTQ45140.1"/>
    </source>
</evidence>
<dbReference type="InterPro" id="IPR041516">
    <property type="entry name" value="LACTB2_WH"/>
</dbReference>
<evidence type="ECO:0000313" key="3">
    <source>
        <dbReference type="Proteomes" id="UP000048926"/>
    </source>
</evidence>
<keyword evidence="3" id="KW-1185">Reference proteome</keyword>
<proteinExistence type="predicted"/>
<dbReference type="GO" id="GO:0016787">
    <property type="term" value="F:hydrolase activity"/>
    <property type="evidence" value="ECO:0007669"/>
    <property type="project" value="UniProtKB-KW"/>
</dbReference>
<protein>
    <submittedName>
        <fullName evidence="2">Beta-lactamase hydrolase-like protein</fullName>
        <ecNumber evidence="2">3.-.-.-</ecNumber>
    </submittedName>
</protein>
<organism evidence="2 3">
    <name type="scientific">Roseibium aggregatum</name>
    <dbReference type="NCBI Taxonomy" id="187304"/>
    <lineage>
        <taxon>Bacteria</taxon>
        <taxon>Pseudomonadati</taxon>
        <taxon>Pseudomonadota</taxon>
        <taxon>Alphaproteobacteria</taxon>
        <taxon>Hyphomicrobiales</taxon>
        <taxon>Stappiaceae</taxon>
        <taxon>Roseibium</taxon>
    </lineage>
</organism>
<dbReference type="Proteomes" id="UP000048926">
    <property type="component" value="Unassembled WGS sequence"/>
</dbReference>
<keyword evidence="2" id="KW-0378">Hydrolase</keyword>
<dbReference type="PANTHER" id="PTHR23131">
    <property type="entry name" value="ENDORIBONUCLEASE LACTB2"/>
    <property type="match status" value="1"/>
</dbReference>
<dbReference type="EC" id="3.-.-.-" evidence="2"/>
<gene>
    <name evidence="2" type="primary">blh_3</name>
    <name evidence="2" type="ORF">LAL4801_03587</name>
</gene>
<dbReference type="Pfam" id="PF17778">
    <property type="entry name" value="WHD_BLACT"/>
    <property type="match status" value="1"/>
</dbReference>
<dbReference type="EMBL" id="CXST01000002">
    <property type="protein sequence ID" value="CTQ45140.1"/>
    <property type="molecule type" value="Genomic_DNA"/>
</dbReference>
<dbReference type="RefSeq" id="WP_055659435.1">
    <property type="nucleotide sequence ID" value="NZ_CXST01000002.1"/>
</dbReference>
<name>A0A0M6Y8K3_9HYPH</name>
<accession>A0A0M6Y8K3</accession>
<reference evidence="3" key="1">
    <citation type="submission" date="2015-07" db="EMBL/GenBank/DDBJ databases">
        <authorList>
            <person name="Rodrigo-Torres Lidia"/>
            <person name="Arahal R.David."/>
        </authorList>
    </citation>
    <scope>NUCLEOTIDE SEQUENCE [LARGE SCALE GENOMIC DNA]</scope>
    <source>
        <strain evidence="3">CECT 4801</strain>
    </source>
</reference>
<dbReference type="InterPro" id="IPR036866">
    <property type="entry name" value="RibonucZ/Hydroxyglut_hydro"/>
</dbReference>
<evidence type="ECO:0000259" key="1">
    <source>
        <dbReference type="SMART" id="SM00849"/>
    </source>
</evidence>
<dbReference type="CDD" id="cd16278">
    <property type="entry name" value="metallo-hydrolase-like_MBL-fold"/>
    <property type="match status" value="1"/>
</dbReference>
<dbReference type="Gene3D" id="3.60.15.10">
    <property type="entry name" value="Ribonuclease Z/Hydroxyacylglutathione hydrolase-like"/>
    <property type="match status" value="1"/>
</dbReference>